<dbReference type="PROSITE" id="PS51186">
    <property type="entry name" value="GNAT"/>
    <property type="match status" value="1"/>
</dbReference>
<dbReference type="InterPro" id="IPR016181">
    <property type="entry name" value="Acyl_CoA_acyltransferase"/>
</dbReference>
<evidence type="ECO:0000313" key="4">
    <source>
        <dbReference type="EMBL" id="ESR25838.1"/>
    </source>
</evidence>
<name>V4TIM6_9HYPH</name>
<feature type="domain" description="N-acetyltransferase" evidence="3">
    <location>
        <begin position="10"/>
        <end position="148"/>
    </location>
</feature>
<evidence type="ECO:0000259" key="3">
    <source>
        <dbReference type="PROSITE" id="PS51186"/>
    </source>
</evidence>
<dbReference type="PATRIC" id="fig|631454.5.peg.1158"/>
<dbReference type="PANTHER" id="PTHR43877">
    <property type="entry name" value="AMINOALKYLPHOSPHONATE N-ACETYLTRANSFERASE-RELATED-RELATED"/>
    <property type="match status" value="1"/>
</dbReference>
<dbReference type="Gene3D" id="3.40.630.30">
    <property type="match status" value="1"/>
</dbReference>
<dbReference type="InterPro" id="IPR000182">
    <property type="entry name" value="GNAT_dom"/>
</dbReference>
<keyword evidence="2" id="KW-0012">Acyltransferase</keyword>
<protein>
    <submittedName>
        <fullName evidence="4">GCN5-related N-acetyltransferase</fullName>
    </submittedName>
</protein>
<dbReference type="Proteomes" id="UP000017819">
    <property type="component" value="Unassembled WGS sequence"/>
</dbReference>
<proteinExistence type="predicted"/>
<dbReference type="SUPFAM" id="SSF55729">
    <property type="entry name" value="Acyl-CoA N-acyltransferases (Nat)"/>
    <property type="match status" value="1"/>
</dbReference>
<sequence>MRTRAPTSGLAIREAEDGDAGAVIALWHAAGVSRPWNDPVRDFAFARRDGHACVLVGGIEGRPVATAMVGEDGHRGWVYYVAVEPALQGHGHGAAIMAAAEAWLAARGVWKVQLLVREDNAPVVAFYETLGYRDTRTVCLQKIIEALD</sequence>
<dbReference type="AlphaFoldDB" id="V4TIM6"/>
<dbReference type="Pfam" id="PF00583">
    <property type="entry name" value="Acetyltransf_1"/>
    <property type="match status" value="1"/>
</dbReference>
<dbReference type="NCBIfam" id="NF002959">
    <property type="entry name" value="PRK03624.1"/>
    <property type="match status" value="1"/>
</dbReference>
<dbReference type="InterPro" id="IPR050832">
    <property type="entry name" value="Bact_Acetyltransf"/>
</dbReference>
<dbReference type="GO" id="GO:0016747">
    <property type="term" value="F:acyltransferase activity, transferring groups other than amino-acyl groups"/>
    <property type="evidence" value="ECO:0007669"/>
    <property type="project" value="InterPro"/>
</dbReference>
<keyword evidence="5" id="KW-1185">Reference proteome</keyword>
<accession>V4TIM6</accession>
<dbReference type="STRING" id="631454.N177_1173"/>
<evidence type="ECO:0000313" key="5">
    <source>
        <dbReference type="Proteomes" id="UP000017819"/>
    </source>
</evidence>
<evidence type="ECO:0000256" key="1">
    <source>
        <dbReference type="ARBA" id="ARBA00022679"/>
    </source>
</evidence>
<keyword evidence="1 4" id="KW-0808">Transferase</keyword>
<comment type="caution">
    <text evidence="4">The sequence shown here is derived from an EMBL/GenBank/DDBJ whole genome shotgun (WGS) entry which is preliminary data.</text>
</comment>
<dbReference type="RefSeq" id="WP_023431318.1">
    <property type="nucleotide sequence ID" value="NZ_AWXZ01000017.1"/>
</dbReference>
<gene>
    <name evidence="4" type="ORF">N177_1173</name>
</gene>
<dbReference type="EMBL" id="AWXZ01000017">
    <property type="protein sequence ID" value="ESR25838.1"/>
    <property type="molecule type" value="Genomic_DNA"/>
</dbReference>
<dbReference type="eggNOG" id="COG0456">
    <property type="taxonomic scope" value="Bacteria"/>
</dbReference>
<organism evidence="4 5">
    <name type="scientific">Lutibaculum baratangense AMV1</name>
    <dbReference type="NCBI Taxonomy" id="631454"/>
    <lineage>
        <taxon>Bacteria</taxon>
        <taxon>Pseudomonadati</taxon>
        <taxon>Pseudomonadota</taxon>
        <taxon>Alphaproteobacteria</taxon>
        <taxon>Hyphomicrobiales</taxon>
        <taxon>Tepidamorphaceae</taxon>
        <taxon>Lutibaculum</taxon>
    </lineage>
</organism>
<evidence type="ECO:0000256" key="2">
    <source>
        <dbReference type="ARBA" id="ARBA00023315"/>
    </source>
</evidence>
<reference evidence="4 5" key="1">
    <citation type="journal article" date="2014" name="Genome Announc.">
        <title>Draft Genome Sequence of Lutibaculum baratangense Strain AMV1T, Isolated from a Mud Volcano in Andamans, India.</title>
        <authorList>
            <person name="Singh A."/>
            <person name="Sreenivas A."/>
            <person name="Sathyanarayana Reddy G."/>
            <person name="Pinnaka A.K."/>
            <person name="Shivaji S."/>
        </authorList>
    </citation>
    <scope>NUCLEOTIDE SEQUENCE [LARGE SCALE GENOMIC DNA]</scope>
    <source>
        <strain evidence="4 5">AMV1</strain>
    </source>
</reference>